<dbReference type="RefSeq" id="WP_111362215.1">
    <property type="nucleotide sequence ID" value="NZ_VINQ01000001.1"/>
</dbReference>
<evidence type="ECO:0000256" key="4">
    <source>
        <dbReference type="ARBA" id="ARBA00023163"/>
    </source>
</evidence>
<name>A0A5A9ZVT6_9RHOB</name>
<comment type="caution">
    <text evidence="6">The sequence shown here is derived from an EMBL/GenBank/DDBJ whole genome shotgun (WGS) entry which is preliminary data.</text>
</comment>
<dbReference type="InterPro" id="IPR017685">
    <property type="entry name" value="ArgP"/>
</dbReference>
<dbReference type="InterPro" id="IPR005119">
    <property type="entry name" value="LysR_subst-bd"/>
</dbReference>
<keyword evidence="3" id="KW-0238">DNA-binding</keyword>
<dbReference type="NCBIfam" id="TIGR03298">
    <property type="entry name" value="argP"/>
    <property type="match status" value="1"/>
</dbReference>
<dbReference type="InterPro" id="IPR036388">
    <property type="entry name" value="WH-like_DNA-bd_sf"/>
</dbReference>
<sequence length="293" mass="31519">MHLDPAQLAALAAILRSGSFERAAHDLGVTQSAVSQRLKALETRVGALLVHRGQPCTGTATGRRLAAHADRIGLLEADLARDVAALAPAPRTRLRIAVNADSLATWFPDALAGMPEHLFELVIDDQDVSHDWLRRGEAVGAVTASDQPVAGCNVVTLGALRYIPTASPEFMARHFPQGVTADAIASAPMLQFNVKDRLQHNWIERVFGRAISPPSHLIASPEGFVRAARLGLGWGLNPETLVTQEIAAGQLVPLLPGAHFDTPLYWQSGRLLAEALAPLTRAIRKAARDRLRI</sequence>
<dbReference type="PANTHER" id="PTHR30579">
    <property type="entry name" value="TRANSCRIPTIONAL REGULATOR"/>
    <property type="match status" value="1"/>
</dbReference>
<evidence type="ECO:0000256" key="3">
    <source>
        <dbReference type="ARBA" id="ARBA00023125"/>
    </source>
</evidence>
<dbReference type="NCBIfam" id="NF009888">
    <property type="entry name" value="PRK13348.1"/>
    <property type="match status" value="1"/>
</dbReference>
<reference evidence="6 7" key="1">
    <citation type="submission" date="2019-07" db="EMBL/GenBank/DDBJ databases">
        <title>Aquicoccus porphyridii gen. nov., sp. nov., isolated from a small marine red alga, Porphyridium marinum.</title>
        <authorList>
            <person name="Liu L."/>
        </authorList>
    </citation>
    <scope>NUCLEOTIDE SEQUENCE [LARGE SCALE GENOMIC DNA]</scope>
    <source>
        <strain evidence="6 7">L1 8-17</strain>
    </source>
</reference>
<dbReference type="Pfam" id="PF00126">
    <property type="entry name" value="HTH_1"/>
    <property type="match status" value="1"/>
</dbReference>
<dbReference type="InterPro" id="IPR000847">
    <property type="entry name" value="LysR_HTH_N"/>
</dbReference>
<keyword evidence="4" id="KW-0804">Transcription</keyword>
<dbReference type="Proteomes" id="UP000325291">
    <property type="component" value="Unassembled WGS sequence"/>
</dbReference>
<dbReference type="PRINTS" id="PR00039">
    <property type="entry name" value="HTHLYSR"/>
</dbReference>
<keyword evidence="2" id="KW-0805">Transcription regulation</keyword>
<evidence type="ECO:0000313" key="6">
    <source>
        <dbReference type="EMBL" id="KAA0920755.1"/>
    </source>
</evidence>
<dbReference type="Gene3D" id="3.40.190.290">
    <property type="match status" value="1"/>
</dbReference>
<evidence type="ECO:0000256" key="2">
    <source>
        <dbReference type="ARBA" id="ARBA00023015"/>
    </source>
</evidence>
<dbReference type="PROSITE" id="PS50931">
    <property type="entry name" value="HTH_LYSR"/>
    <property type="match status" value="1"/>
</dbReference>
<comment type="similarity">
    <text evidence="1">Belongs to the LysR transcriptional regulatory family.</text>
</comment>
<evidence type="ECO:0000259" key="5">
    <source>
        <dbReference type="PROSITE" id="PS50931"/>
    </source>
</evidence>
<dbReference type="EMBL" id="VINQ01000001">
    <property type="protein sequence ID" value="KAA0920755.1"/>
    <property type="molecule type" value="Genomic_DNA"/>
</dbReference>
<dbReference type="AlphaFoldDB" id="A0A5A9ZVT6"/>
<dbReference type="Gene3D" id="1.10.10.10">
    <property type="entry name" value="Winged helix-like DNA-binding domain superfamily/Winged helix DNA-binding domain"/>
    <property type="match status" value="1"/>
</dbReference>
<dbReference type="NCBIfam" id="NF002964">
    <property type="entry name" value="PRK03635.1"/>
    <property type="match status" value="1"/>
</dbReference>
<dbReference type="InterPro" id="IPR050176">
    <property type="entry name" value="LTTR"/>
</dbReference>
<dbReference type="SUPFAM" id="SSF53850">
    <property type="entry name" value="Periplasmic binding protein-like II"/>
    <property type="match status" value="1"/>
</dbReference>
<proteinExistence type="inferred from homology"/>
<dbReference type="GO" id="GO:0003677">
    <property type="term" value="F:DNA binding"/>
    <property type="evidence" value="ECO:0007669"/>
    <property type="project" value="UniProtKB-KW"/>
</dbReference>
<evidence type="ECO:0000256" key="1">
    <source>
        <dbReference type="ARBA" id="ARBA00009437"/>
    </source>
</evidence>
<accession>A0A5A9ZVT6</accession>
<evidence type="ECO:0000313" key="7">
    <source>
        <dbReference type="Proteomes" id="UP000325291"/>
    </source>
</evidence>
<dbReference type="PANTHER" id="PTHR30579:SF2">
    <property type="entry name" value="HTH-TYPE TRANSCRIPTIONAL REGULATOR ARGP"/>
    <property type="match status" value="1"/>
</dbReference>
<dbReference type="InterPro" id="IPR036390">
    <property type="entry name" value="WH_DNA-bd_sf"/>
</dbReference>
<organism evidence="6 7">
    <name type="scientific">Aquicoccus porphyridii</name>
    <dbReference type="NCBI Taxonomy" id="1852029"/>
    <lineage>
        <taxon>Bacteria</taxon>
        <taxon>Pseudomonadati</taxon>
        <taxon>Pseudomonadota</taxon>
        <taxon>Alphaproteobacteria</taxon>
        <taxon>Rhodobacterales</taxon>
        <taxon>Paracoccaceae</taxon>
        <taxon>Aquicoccus</taxon>
    </lineage>
</organism>
<keyword evidence="7" id="KW-1185">Reference proteome</keyword>
<dbReference type="GO" id="GO:0003700">
    <property type="term" value="F:DNA-binding transcription factor activity"/>
    <property type="evidence" value="ECO:0007669"/>
    <property type="project" value="InterPro"/>
</dbReference>
<gene>
    <name evidence="6" type="ORF">FLO80_00845</name>
</gene>
<dbReference type="Pfam" id="PF03466">
    <property type="entry name" value="LysR_substrate"/>
    <property type="match status" value="1"/>
</dbReference>
<protein>
    <submittedName>
        <fullName evidence="6">LysR family transcriptional regulator ArgP</fullName>
    </submittedName>
</protein>
<dbReference type="SUPFAM" id="SSF46785">
    <property type="entry name" value="Winged helix' DNA-binding domain"/>
    <property type="match status" value="1"/>
</dbReference>
<feature type="domain" description="HTH lysR-type" evidence="5">
    <location>
        <begin position="3"/>
        <end position="59"/>
    </location>
</feature>